<keyword evidence="2" id="KW-1185">Reference proteome</keyword>
<evidence type="ECO:0000313" key="1">
    <source>
        <dbReference type="EMBL" id="UWZ85587.1"/>
    </source>
</evidence>
<dbReference type="Proteomes" id="UP001059380">
    <property type="component" value="Chromosome"/>
</dbReference>
<sequence>MRRSRTAAASTLALLMILLVLPATTWSQPLFGQDGITSLPWMQPPPEFKEMQRKGFHAGVQAAMKDYDKHRDPDLERHKEYVHPKVDRGFVPDYRDGYKRGYNDAYKHLVKSHGQAS</sequence>
<dbReference type="EMBL" id="CP093313">
    <property type="protein sequence ID" value="UWZ85587.1"/>
    <property type="molecule type" value="Genomic_DNA"/>
</dbReference>
<proteinExistence type="predicted"/>
<gene>
    <name evidence="1" type="ORF">MOP44_06495</name>
</gene>
<protein>
    <submittedName>
        <fullName evidence="1">Uncharacterized protein</fullName>
    </submittedName>
</protein>
<dbReference type="RefSeq" id="WP_260795155.1">
    <property type="nucleotide sequence ID" value="NZ_CP093313.1"/>
</dbReference>
<accession>A0A9J7BRV0</accession>
<reference evidence="1" key="1">
    <citation type="submission" date="2021-04" db="EMBL/GenBank/DDBJ databases">
        <title>Phylogenetic analysis of Acidobacteriaceae.</title>
        <authorList>
            <person name="Qiu L."/>
            <person name="Zhang Q."/>
        </authorList>
    </citation>
    <scope>NUCLEOTIDE SEQUENCE</scope>
    <source>
        <strain evidence="1">DSM 25168</strain>
    </source>
</reference>
<organism evidence="1 2">
    <name type="scientific">Occallatibacter riparius</name>
    <dbReference type="NCBI Taxonomy" id="1002689"/>
    <lineage>
        <taxon>Bacteria</taxon>
        <taxon>Pseudomonadati</taxon>
        <taxon>Acidobacteriota</taxon>
        <taxon>Terriglobia</taxon>
        <taxon>Terriglobales</taxon>
        <taxon>Acidobacteriaceae</taxon>
        <taxon>Occallatibacter</taxon>
    </lineage>
</organism>
<dbReference type="KEGG" id="orp:MOP44_06495"/>
<dbReference type="AlphaFoldDB" id="A0A9J7BRV0"/>
<evidence type="ECO:0000313" key="2">
    <source>
        <dbReference type="Proteomes" id="UP001059380"/>
    </source>
</evidence>
<name>A0A9J7BRV0_9BACT</name>